<dbReference type="InterPro" id="IPR036259">
    <property type="entry name" value="MFS_trans_sf"/>
</dbReference>
<dbReference type="AlphaFoldDB" id="A0A501PIA2"/>
<dbReference type="Gene3D" id="1.20.1250.20">
    <property type="entry name" value="MFS general substrate transporter like domains"/>
    <property type="match status" value="1"/>
</dbReference>
<evidence type="ECO:0000313" key="7">
    <source>
        <dbReference type="EMBL" id="TPD59925.1"/>
    </source>
</evidence>
<keyword evidence="4 5" id="KW-0472">Membrane</keyword>
<evidence type="ECO:0000256" key="1">
    <source>
        <dbReference type="ARBA" id="ARBA00004141"/>
    </source>
</evidence>
<feature type="transmembrane region" description="Helical" evidence="5">
    <location>
        <begin position="59"/>
        <end position="79"/>
    </location>
</feature>
<sequence length="409" mass="43232">MLIDGYDLAALPLALPYILPSWEGDAAGFGPALAAVLLGLGAGALLLAPLGDRFGRRKLIIPSLLAVALFTIGTGFSSSIGGFTFWRLLTGTALGACLPNVTALVAELAPKRRRAGIIVFVSCGVSLGAAGAGLVVPWLVSLGGWQMIFYMSGFVTLLIALLLYLILPDSPGYLLRAGRHESLDRLLTRLRAPARAEQLRQLFPDREKSTLSAWRALFEKSYLRATLVYAGLFTINSLTMYSLVSWLPTLLPSAGFSADQAARFASVMQIGGLLGGFLLSWLLDREQTVRAFLSAYGVVILVIVGFSLIPAQPLSWGILILLTGGGVAGAHLSLMALGPKFYPPHILSTAIGITIALGRIGAILGPLLGGWYVGMGLGFASFMQTLLVPVILCMLLVGLIPGVLRSLNS</sequence>
<dbReference type="Pfam" id="PF07690">
    <property type="entry name" value="MFS_1"/>
    <property type="match status" value="1"/>
</dbReference>
<comment type="caution">
    <text evidence="7">The sequence shown here is derived from an EMBL/GenBank/DDBJ whole genome shotgun (WGS) entry which is preliminary data.</text>
</comment>
<dbReference type="GO" id="GO:0005886">
    <property type="term" value="C:plasma membrane"/>
    <property type="evidence" value="ECO:0007669"/>
    <property type="project" value="TreeGrafter"/>
</dbReference>
<dbReference type="PROSITE" id="PS50850">
    <property type="entry name" value="MFS"/>
    <property type="match status" value="1"/>
</dbReference>
<evidence type="ECO:0000256" key="2">
    <source>
        <dbReference type="ARBA" id="ARBA00022692"/>
    </source>
</evidence>
<dbReference type="GO" id="GO:0046943">
    <property type="term" value="F:carboxylic acid transmembrane transporter activity"/>
    <property type="evidence" value="ECO:0007669"/>
    <property type="project" value="TreeGrafter"/>
</dbReference>
<proteinExistence type="predicted"/>
<accession>A0A501PIA2</accession>
<feature type="transmembrane region" description="Helical" evidence="5">
    <location>
        <begin position="26"/>
        <end position="47"/>
    </location>
</feature>
<evidence type="ECO:0000259" key="6">
    <source>
        <dbReference type="PROSITE" id="PS50850"/>
    </source>
</evidence>
<protein>
    <submittedName>
        <fullName evidence="7">MFS transporter</fullName>
    </submittedName>
</protein>
<keyword evidence="2 5" id="KW-0812">Transmembrane</keyword>
<dbReference type="PANTHER" id="PTHR23508">
    <property type="entry name" value="CARBOXYLIC ACID TRANSPORTER PROTEIN HOMOLOG"/>
    <property type="match status" value="1"/>
</dbReference>
<keyword evidence="3 5" id="KW-1133">Transmembrane helix</keyword>
<evidence type="ECO:0000256" key="5">
    <source>
        <dbReference type="SAM" id="Phobius"/>
    </source>
</evidence>
<dbReference type="InterPro" id="IPR011701">
    <property type="entry name" value="MFS"/>
</dbReference>
<feature type="transmembrane region" description="Helical" evidence="5">
    <location>
        <begin position="379"/>
        <end position="404"/>
    </location>
</feature>
<dbReference type="PANTHER" id="PTHR23508:SF10">
    <property type="entry name" value="CARBOXYLIC ACID TRANSPORTER PROTEIN HOMOLOG"/>
    <property type="match status" value="1"/>
</dbReference>
<dbReference type="Proteomes" id="UP000319148">
    <property type="component" value="Unassembled WGS sequence"/>
</dbReference>
<feature type="transmembrane region" description="Helical" evidence="5">
    <location>
        <begin position="147"/>
        <end position="167"/>
    </location>
</feature>
<dbReference type="EMBL" id="VFIY01000010">
    <property type="protein sequence ID" value="TPD59925.1"/>
    <property type="molecule type" value="Genomic_DNA"/>
</dbReference>
<evidence type="ECO:0000256" key="3">
    <source>
        <dbReference type="ARBA" id="ARBA00022989"/>
    </source>
</evidence>
<feature type="domain" description="Major facilitator superfamily (MFS) profile" evidence="6">
    <location>
        <begin position="1"/>
        <end position="404"/>
    </location>
</feature>
<dbReference type="InterPro" id="IPR020846">
    <property type="entry name" value="MFS_dom"/>
</dbReference>
<evidence type="ECO:0000313" key="8">
    <source>
        <dbReference type="Proteomes" id="UP000319148"/>
    </source>
</evidence>
<feature type="transmembrane region" description="Helical" evidence="5">
    <location>
        <begin position="222"/>
        <end position="244"/>
    </location>
</feature>
<feature type="transmembrane region" description="Helical" evidence="5">
    <location>
        <begin position="290"/>
        <end position="309"/>
    </location>
</feature>
<feature type="transmembrane region" description="Helical" evidence="5">
    <location>
        <begin position="117"/>
        <end position="141"/>
    </location>
</feature>
<reference evidence="8" key="1">
    <citation type="submission" date="2019-06" db="EMBL/GenBank/DDBJ databases">
        <title>The complete genome of Emcibacter congregatus ZYLT.</title>
        <authorList>
            <person name="Zhao Z."/>
        </authorList>
    </citation>
    <scope>NUCLEOTIDE SEQUENCE [LARGE SCALE GENOMIC DNA]</scope>
    <source>
        <strain evidence="8">MCCC 1A06723</strain>
    </source>
</reference>
<name>A0A501PIA2_9PROT</name>
<evidence type="ECO:0000256" key="4">
    <source>
        <dbReference type="ARBA" id="ARBA00023136"/>
    </source>
</evidence>
<dbReference type="OrthoDB" id="9800416at2"/>
<keyword evidence="8" id="KW-1185">Reference proteome</keyword>
<feature type="transmembrane region" description="Helical" evidence="5">
    <location>
        <begin position="264"/>
        <end position="283"/>
    </location>
</feature>
<comment type="subcellular location">
    <subcellularLocation>
        <location evidence="1">Membrane</location>
        <topology evidence="1">Multi-pass membrane protein</topology>
    </subcellularLocation>
</comment>
<gene>
    <name evidence="7" type="ORF">FIV46_10285</name>
</gene>
<feature type="transmembrane region" description="Helical" evidence="5">
    <location>
        <begin position="315"/>
        <end position="337"/>
    </location>
</feature>
<organism evidence="7 8">
    <name type="scientific">Emcibacter nanhaiensis</name>
    <dbReference type="NCBI Taxonomy" id="1505037"/>
    <lineage>
        <taxon>Bacteria</taxon>
        <taxon>Pseudomonadati</taxon>
        <taxon>Pseudomonadota</taxon>
        <taxon>Alphaproteobacteria</taxon>
        <taxon>Emcibacterales</taxon>
        <taxon>Emcibacteraceae</taxon>
        <taxon>Emcibacter</taxon>
    </lineage>
</organism>
<feature type="transmembrane region" description="Helical" evidence="5">
    <location>
        <begin position="349"/>
        <end position="373"/>
    </location>
</feature>
<feature type="transmembrane region" description="Helical" evidence="5">
    <location>
        <begin position="85"/>
        <end position="105"/>
    </location>
</feature>
<dbReference type="SUPFAM" id="SSF103473">
    <property type="entry name" value="MFS general substrate transporter"/>
    <property type="match status" value="1"/>
</dbReference>